<dbReference type="PROSITE" id="PS01124">
    <property type="entry name" value="HTH_ARAC_FAMILY_2"/>
    <property type="match status" value="1"/>
</dbReference>
<dbReference type="Pfam" id="PF12833">
    <property type="entry name" value="HTH_18"/>
    <property type="match status" value="1"/>
</dbReference>
<dbReference type="OrthoDB" id="7027806at2"/>
<dbReference type="PANTHER" id="PTHR43280:SF2">
    <property type="entry name" value="HTH-TYPE TRANSCRIPTIONAL REGULATOR EXSA"/>
    <property type="match status" value="1"/>
</dbReference>
<accession>C7E4S7</accession>
<dbReference type="EMBL" id="GQ249669">
    <property type="protein sequence ID" value="ACT68024.1"/>
    <property type="molecule type" value="Genomic_DNA"/>
</dbReference>
<dbReference type="SMART" id="SM00342">
    <property type="entry name" value="HTH_ARAC"/>
    <property type="match status" value="1"/>
</dbReference>
<proteinExistence type="predicted"/>
<dbReference type="RefSeq" id="WP_006122200.1">
    <property type="nucleotide sequence ID" value="NZ_AHIE01000039.1"/>
</dbReference>
<reference evidence="7 8" key="2">
    <citation type="journal article" date="2012" name="Mol. Microbiol.">
        <title>The genetic and structural basis of two distinct terminal side branch residues in stewartan and amylovoran exopolysaccharides and their potential role in host adaptation.</title>
        <authorList>
            <person name="Wang X."/>
            <person name="Yang F."/>
            <person name="von Bodman S.B."/>
        </authorList>
    </citation>
    <scope>NUCLEOTIDE SEQUENCE [LARGE SCALE GENOMIC DNA]</scope>
    <source>
        <strain evidence="7 8">DC283</strain>
    </source>
</reference>
<dbReference type="AlphaFoldDB" id="C7E4S7"/>
<feature type="domain" description="HTH araC/xylS-type" evidence="4">
    <location>
        <begin position="182"/>
        <end position="281"/>
    </location>
</feature>
<keyword evidence="2" id="KW-0238">DNA-binding</keyword>
<dbReference type="GO" id="GO:0003700">
    <property type="term" value="F:DNA-binding transcription factor activity"/>
    <property type="evidence" value="ECO:0007669"/>
    <property type="project" value="InterPro"/>
</dbReference>
<gene>
    <name evidence="5" type="primary">mixE</name>
    <name evidence="7" type="ORF">CKS_4535</name>
    <name evidence="6" type="ORF">DSJ_24095</name>
</gene>
<geneLocation type="plasmid" evidence="6 9">
    <name>pDSJ08</name>
</geneLocation>
<evidence type="ECO:0000256" key="1">
    <source>
        <dbReference type="ARBA" id="ARBA00023015"/>
    </source>
</evidence>
<dbReference type="PANTHER" id="PTHR43280">
    <property type="entry name" value="ARAC-FAMILY TRANSCRIPTIONAL REGULATOR"/>
    <property type="match status" value="1"/>
</dbReference>
<protein>
    <submittedName>
        <fullName evidence="6">AraC family transcriptional regulator</fullName>
    </submittedName>
    <submittedName>
        <fullName evidence="5">Type III secretion system regulatory protein</fullName>
    </submittedName>
</protein>
<evidence type="ECO:0000256" key="3">
    <source>
        <dbReference type="ARBA" id="ARBA00023163"/>
    </source>
</evidence>
<evidence type="ECO:0000313" key="6">
    <source>
        <dbReference type="EMBL" id="ARF52327.1"/>
    </source>
</evidence>
<name>C7E4S7_PANSE</name>
<evidence type="ECO:0000313" key="7">
    <source>
        <dbReference type="EMBL" id="EHT97991.1"/>
    </source>
</evidence>
<dbReference type="Proteomes" id="UP000005050">
    <property type="component" value="Unassembled WGS sequence"/>
</dbReference>
<dbReference type="SUPFAM" id="SSF46689">
    <property type="entry name" value="Homeodomain-like"/>
    <property type="match status" value="1"/>
</dbReference>
<accession>H3RKZ6</accession>
<reference evidence="7" key="3">
    <citation type="submission" date="2012-01" db="EMBL/GenBank/DDBJ databases">
        <authorList>
            <person name="Biehl B.S."/>
            <person name="Ding Y."/>
            <person name="Dugan-Rocha S.P."/>
            <person name="Gibbs R.A."/>
            <person name="Glasner J.D."/>
            <person name="Kovar C."/>
            <person name="Muzny D.M."/>
            <person name="Neeno-Eckwall E.C."/>
            <person name="Perna N.T."/>
            <person name="Qin X."/>
            <person name="von Bodman S.B."/>
            <person name="Weinstock G.M."/>
        </authorList>
    </citation>
    <scope>NUCLEOTIDE SEQUENCE</scope>
    <source>
        <strain evidence="7">DC283</strain>
    </source>
</reference>
<evidence type="ECO:0000259" key="4">
    <source>
        <dbReference type="PROSITE" id="PS01124"/>
    </source>
</evidence>
<dbReference type="PATRIC" id="fig|660596.6.peg.5097"/>
<dbReference type="InterPro" id="IPR009057">
    <property type="entry name" value="Homeodomain-like_sf"/>
</dbReference>
<evidence type="ECO:0000313" key="8">
    <source>
        <dbReference type="Proteomes" id="UP000005050"/>
    </source>
</evidence>
<keyword evidence="3" id="KW-0804">Transcription</keyword>
<evidence type="ECO:0000313" key="9">
    <source>
        <dbReference type="Proteomes" id="UP000192380"/>
    </source>
</evidence>
<dbReference type="Proteomes" id="UP000192380">
    <property type="component" value="Plasmid pDSJ08"/>
</dbReference>
<dbReference type="InterPro" id="IPR018060">
    <property type="entry name" value="HTH_AraC"/>
</dbReference>
<keyword evidence="9" id="KW-1185">Reference proteome</keyword>
<reference evidence="5" key="1">
    <citation type="submission" date="2009-06" db="EMBL/GenBank/DDBJ databases">
        <authorList>
            <person name="Perna N.T."/>
        </authorList>
    </citation>
    <scope>NUCLEOTIDE SEQUENCE</scope>
    <source>
        <strain evidence="5">DC283</strain>
    </source>
</reference>
<keyword evidence="1" id="KW-0805">Transcription regulation</keyword>
<reference evidence="6 9" key="4">
    <citation type="submission" date="2016-10" db="EMBL/GenBank/DDBJ databases">
        <title>Complete Genome Assembly of Pantoea stewartii subsp. stewartii DC283, a Corn Pathogen.</title>
        <authorList>
            <person name="Duong D.A."/>
            <person name="Stevens A.M."/>
            <person name="Jensen R.V."/>
        </authorList>
    </citation>
    <scope>NUCLEOTIDE SEQUENCE [LARGE SCALE GENOMIC DNA]</scope>
    <source>
        <strain evidence="6 9">DC283</strain>
        <plasmid evidence="6 9">pDSJ08</plasmid>
    </source>
</reference>
<dbReference type="Gene3D" id="1.10.10.60">
    <property type="entry name" value="Homeodomain-like"/>
    <property type="match status" value="1"/>
</dbReference>
<dbReference type="KEGG" id="pstw:DSJ_24095"/>
<dbReference type="EMBL" id="CP017589">
    <property type="protein sequence ID" value="ARF52327.1"/>
    <property type="molecule type" value="Genomic_DNA"/>
</dbReference>
<keyword evidence="6" id="KW-0614">Plasmid</keyword>
<evidence type="ECO:0000313" key="5">
    <source>
        <dbReference type="EMBL" id="ACT68024.1"/>
    </source>
</evidence>
<dbReference type="EMBL" id="AHIE01000039">
    <property type="protein sequence ID" value="EHT97991.1"/>
    <property type="molecule type" value="Genomic_DNA"/>
</dbReference>
<dbReference type="GO" id="GO:0043565">
    <property type="term" value="F:sequence-specific DNA binding"/>
    <property type="evidence" value="ECO:0007669"/>
    <property type="project" value="InterPro"/>
</dbReference>
<evidence type="ECO:0000256" key="2">
    <source>
        <dbReference type="ARBA" id="ARBA00023125"/>
    </source>
</evidence>
<sequence>MMNNHKQRHLEKKSQLLLSDDMLRGKTHKINCEDIKCHSAILFARPVNQHSIMSLAVDQTEEESAVAFDTIRHAVIIAILSEIIHLFFSGEWIIEVMSMSQATTLFSFLDYQSKCPEASCESIEGQGDVMLLTASHLVLRVEHENKSLMTLVISSLLDLQDRRLESLFTFVRNVESYWIAHFLLSQVMNEDKEGETHKIYNASRIYGVSESYFRKLCHHAFTRSPKKQLRLWRAANSALQLIENKHSIATIAGDNGYASSSHFSSEIKSLFGITPREFKKLEGLLHE</sequence>
<organism evidence="5">
    <name type="scientific">Pantoea stewartii subsp. stewartii DC283</name>
    <dbReference type="NCBI Taxonomy" id="660596"/>
    <lineage>
        <taxon>Bacteria</taxon>
        <taxon>Pseudomonadati</taxon>
        <taxon>Pseudomonadota</taxon>
        <taxon>Gammaproteobacteria</taxon>
        <taxon>Enterobacterales</taxon>
        <taxon>Erwiniaceae</taxon>
        <taxon>Pantoea</taxon>
    </lineage>
</organism>